<gene>
    <name evidence="6" type="ORF">PaecuDRAFT_4248</name>
</gene>
<dbReference type="Pfam" id="PF00440">
    <property type="entry name" value="TetR_N"/>
    <property type="match status" value="1"/>
</dbReference>
<keyword evidence="1" id="KW-0805">Transcription regulation</keyword>
<evidence type="ECO:0000256" key="4">
    <source>
        <dbReference type="PROSITE-ProRule" id="PRU00335"/>
    </source>
</evidence>
<dbReference type="STRING" id="717606.PaecuDRAFT_4248"/>
<dbReference type="GO" id="GO:0003677">
    <property type="term" value="F:DNA binding"/>
    <property type="evidence" value="ECO:0007669"/>
    <property type="project" value="UniProtKB-UniRule"/>
</dbReference>
<keyword evidence="7" id="KW-1185">Reference proteome</keyword>
<dbReference type="InterPro" id="IPR009057">
    <property type="entry name" value="Homeodomain-like_sf"/>
</dbReference>
<dbReference type="Pfam" id="PF16925">
    <property type="entry name" value="TetR_C_13"/>
    <property type="match status" value="1"/>
</dbReference>
<keyword evidence="3" id="KW-0804">Transcription</keyword>
<name>E0IF07_9BACL</name>
<dbReference type="RefSeq" id="WP_006040231.1">
    <property type="nucleotide sequence ID" value="NZ_AEDD01000013.1"/>
</dbReference>
<dbReference type="InterPro" id="IPR036271">
    <property type="entry name" value="Tet_transcr_reg_TetR-rel_C_sf"/>
</dbReference>
<feature type="domain" description="HTH tetR-type" evidence="5">
    <location>
        <begin position="6"/>
        <end position="66"/>
    </location>
</feature>
<sequence length="193" mass="21734">MVRTKEFEPSAALEKALRLFWRKGYERTSINDLVLEMGINRGSIYDTFGDKHSLYLQCLARYSDTYISQTLGVLARQLPVIATLERLFSNVAELVHEDGCNWGCFMTNTSTELALHDAKVADLVTQNFERLEQAFAQFIEQGIHSGELRSDLDPQALGRYFTNAFSGLATLAKTNLPAPFFKDVVQSTLSILK</sequence>
<dbReference type="PROSITE" id="PS50977">
    <property type="entry name" value="HTH_TETR_2"/>
    <property type="match status" value="1"/>
</dbReference>
<reference evidence="6 7" key="1">
    <citation type="submission" date="2010-07" db="EMBL/GenBank/DDBJ databases">
        <title>The draft genome of Paenibacillus curdlanolyticus YK9.</title>
        <authorList>
            <consortium name="US DOE Joint Genome Institute (JGI-PGF)"/>
            <person name="Lucas S."/>
            <person name="Copeland A."/>
            <person name="Lapidus A."/>
            <person name="Cheng J.-F."/>
            <person name="Bruce D."/>
            <person name="Goodwin L."/>
            <person name="Pitluck S."/>
            <person name="Land M.L."/>
            <person name="Hauser L."/>
            <person name="Chang Y.-J."/>
            <person name="Jeffries C."/>
            <person name="Anderson I.J."/>
            <person name="Johnson E."/>
            <person name="Loganathan U."/>
            <person name="Mulhopadhyay B."/>
            <person name="Kyrpides N."/>
            <person name="Woyke T.J."/>
        </authorList>
    </citation>
    <scope>NUCLEOTIDE SEQUENCE [LARGE SCALE GENOMIC DNA]</scope>
    <source>
        <strain evidence="6 7">YK9</strain>
    </source>
</reference>
<dbReference type="AlphaFoldDB" id="E0IF07"/>
<evidence type="ECO:0000256" key="2">
    <source>
        <dbReference type="ARBA" id="ARBA00023125"/>
    </source>
</evidence>
<evidence type="ECO:0000256" key="3">
    <source>
        <dbReference type="ARBA" id="ARBA00023163"/>
    </source>
</evidence>
<evidence type="ECO:0000313" key="7">
    <source>
        <dbReference type="Proteomes" id="UP000005387"/>
    </source>
</evidence>
<accession>E0IF07</accession>
<organism evidence="6 7">
    <name type="scientific">Paenibacillus curdlanolyticus YK9</name>
    <dbReference type="NCBI Taxonomy" id="717606"/>
    <lineage>
        <taxon>Bacteria</taxon>
        <taxon>Bacillati</taxon>
        <taxon>Bacillota</taxon>
        <taxon>Bacilli</taxon>
        <taxon>Bacillales</taxon>
        <taxon>Paenibacillaceae</taxon>
        <taxon>Paenibacillus</taxon>
    </lineage>
</organism>
<dbReference type="PANTHER" id="PTHR47506:SF10">
    <property type="entry name" value="TRANSCRIPTIONAL REGULATORY PROTEIN"/>
    <property type="match status" value="1"/>
</dbReference>
<dbReference type="InterPro" id="IPR011075">
    <property type="entry name" value="TetR_C"/>
</dbReference>
<dbReference type="eggNOG" id="COG1309">
    <property type="taxonomic scope" value="Bacteria"/>
</dbReference>
<dbReference type="SUPFAM" id="SSF46689">
    <property type="entry name" value="Homeodomain-like"/>
    <property type="match status" value="1"/>
</dbReference>
<evidence type="ECO:0000259" key="5">
    <source>
        <dbReference type="PROSITE" id="PS50977"/>
    </source>
</evidence>
<evidence type="ECO:0000256" key="1">
    <source>
        <dbReference type="ARBA" id="ARBA00023015"/>
    </source>
</evidence>
<proteinExistence type="predicted"/>
<dbReference type="InterPro" id="IPR001647">
    <property type="entry name" value="HTH_TetR"/>
</dbReference>
<feature type="DNA-binding region" description="H-T-H motif" evidence="4">
    <location>
        <begin position="29"/>
        <end position="48"/>
    </location>
</feature>
<dbReference type="EMBL" id="AEDD01000013">
    <property type="protein sequence ID" value="EFM08783.1"/>
    <property type="molecule type" value="Genomic_DNA"/>
</dbReference>
<protein>
    <submittedName>
        <fullName evidence="6">Transcriptional regulator, TetR family</fullName>
    </submittedName>
</protein>
<dbReference type="Gene3D" id="1.10.10.60">
    <property type="entry name" value="Homeodomain-like"/>
    <property type="match status" value="1"/>
</dbReference>
<dbReference type="Proteomes" id="UP000005387">
    <property type="component" value="Unassembled WGS sequence"/>
</dbReference>
<dbReference type="Gene3D" id="1.10.357.10">
    <property type="entry name" value="Tetracycline Repressor, domain 2"/>
    <property type="match status" value="1"/>
</dbReference>
<evidence type="ECO:0000313" key="6">
    <source>
        <dbReference type="EMBL" id="EFM08783.1"/>
    </source>
</evidence>
<keyword evidence="2 4" id="KW-0238">DNA-binding</keyword>
<dbReference type="PANTHER" id="PTHR47506">
    <property type="entry name" value="TRANSCRIPTIONAL REGULATORY PROTEIN"/>
    <property type="match status" value="1"/>
</dbReference>
<dbReference type="OrthoDB" id="9795242at2"/>
<dbReference type="SUPFAM" id="SSF48498">
    <property type="entry name" value="Tetracyclin repressor-like, C-terminal domain"/>
    <property type="match status" value="1"/>
</dbReference>